<evidence type="ECO:0000256" key="1">
    <source>
        <dbReference type="SAM" id="MobiDB-lite"/>
    </source>
</evidence>
<organism evidence="2 4">
    <name type="scientific">Didymodactylos carnosus</name>
    <dbReference type="NCBI Taxonomy" id="1234261"/>
    <lineage>
        <taxon>Eukaryota</taxon>
        <taxon>Metazoa</taxon>
        <taxon>Spiralia</taxon>
        <taxon>Gnathifera</taxon>
        <taxon>Rotifera</taxon>
        <taxon>Eurotatoria</taxon>
        <taxon>Bdelloidea</taxon>
        <taxon>Philodinida</taxon>
        <taxon>Philodinidae</taxon>
        <taxon>Didymodactylos</taxon>
    </lineage>
</organism>
<evidence type="ECO:0000313" key="4">
    <source>
        <dbReference type="Proteomes" id="UP000677228"/>
    </source>
</evidence>
<proteinExistence type="predicted"/>
<comment type="caution">
    <text evidence="2">The sequence shown here is derived from an EMBL/GenBank/DDBJ whole genome shotgun (WGS) entry which is preliminary data.</text>
</comment>
<gene>
    <name evidence="2" type="ORF">OVA965_LOCUS45752</name>
    <name evidence="3" type="ORF">TMI583_LOCUS49540</name>
</gene>
<feature type="non-terminal residue" evidence="2">
    <location>
        <position position="1"/>
    </location>
</feature>
<evidence type="ECO:0000313" key="2">
    <source>
        <dbReference type="EMBL" id="CAF1671877.1"/>
    </source>
</evidence>
<feature type="compositionally biased region" description="Basic and acidic residues" evidence="1">
    <location>
        <begin position="112"/>
        <end position="122"/>
    </location>
</feature>
<dbReference type="AlphaFoldDB" id="A0A8S2GB97"/>
<dbReference type="EMBL" id="CAJNOK010074943">
    <property type="protein sequence ID" value="CAF1671877.1"/>
    <property type="molecule type" value="Genomic_DNA"/>
</dbReference>
<feature type="compositionally biased region" description="Basic and acidic residues" evidence="1">
    <location>
        <begin position="131"/>
        <end position="142"/>
    </location>
</feature>
<reference evidence="2" key="1">
    <citation type="submission" date="2021-02" db="EMBL/GenBank/DDBJ databases">
        <authorList>
            <person name="Nowell W R."/>
        </authorList>
    </citation>
    <scope>NUCLEOTIDE SEQUENCE</scope>
</reference>
<accession>A0A8S2GB97</accession>
<dbReference type="Proteomes" id="UP000682733">
    <property type="component" value="Unassembled WGS sequence"/>
</dbReference>
<feature type="compositionally biased region" description="Basic and acidic residues" evidence="1">
    <location>
        <begin position="58"/>
        <end position="68"/>
    </location>
</feature>
<dbReference type="EMBL" id="CAJOBA010108967">
    <property type="protein sequence ID" value="CAF4547157.1"/>
    <property type="molecule type" value="Genomic_DNA"/>
</dbReference>
<protein>
    <submittedName>
        <fullName evidence="2">Uncharacterized protein</fullName>
    </submittedName>
</protein>
<feature type="compositionally biased region" description="Polar residues" evidence="1">
    <location>
        <begin position="35"/>
        <end position="57"/>
    </location>
</feature>
<sequence>RTGTLDRTTKLQKLTTADNDATSDRDLRKTTLQSLSTQARNNSSRLVPFDQNNNRSLLTEHDRRDLRLNAKSYDDDDDDDENKLRSQTYAKKNRFDEPPIKNSHTAYDTFDNEQKPQSDRSRRLAPLRIVNNERDSSPKRTH</sequence>
<feature type="region of interest" description="Disordered" evidence="1">
    <location>
        <begin position="35"/>
        <end position="142"/>
    </location>
</feature>
<evidence type="ECO:0000313" key="3">
    <source>
        <dbReference type="EMBL" id="CAF4547157.1"/>
    </source>
</evidence>
<name>A0A8S2GB97_9BILA</name>
<feature type="non-terminal residue" evidence="2">
    <location>
        <position position="142"/>
    </location>
</feature>
<dbReference type="Proteomes" id="UP000677228">
    <property type="component" value="Unassembled WGS sequence"/>
</dbReference>